<feature type="binding site" evidence="11">
    <location>
        <position position="231"/>
    </location>
    <ligand>
        <name>Ca(2+)</name>
        <dbReference type="ChEBI" id="CHEBI:29108"/>
        <label>2</label>
    </ligand>
</feature>
<dbReference type="PROSITE" id="PS50873">
    <property type="entry name" value="PEROXIDASE_4"/>
    <property type="match status" value="1"/>
</dbReference>
<dbReference type="GO" id="GO:0005576">
    <property type="term" value="C:extracellular region"/>
    <property type="evidence" value="ECO:0007669"/>
    <property type="project" value="UniProtKB-SubCell"/>
</dbReference>
<comment type="cofactor">
    <cofactor evidence="11 13">
        <name>Ca(2+)</name>
        <dbReference type="ChEBI" id="CHEBI:29108"/>
    </cofactor>
    <text evidence="11 13">Binds 2 calcium ions per subunit.</text>
</comment>
<dbReference type="Proteomes" id="UP000238479">
    <property type="component" value="Chromosome 2"/>
</dbReference>
<dbReference type="GO" id="GO:0020037">
    <property type="term" value="F:heme binding"/>
    <property type="evidence" value="ECO:0007669"/>
    <property type="project" value="UniProtKB-UniRule"/>
</dbReference>
<dbReference type="GO" id="GO:0046872">
    <property type="term" value="F:metal ion binding"/>
    <property type="evidence" value="ECO:0007669"/>
    <property type="project" value="UniProtKB-UniRule"/>
</dbReference>
<evidence type="ECO:0000256" key="1">
    <source>
        <dbReference type="ARBA" id="ARBA00000189"/>
    </source>
</evidence>
<keyword evidence="11 13" id="KW-0106">Calcium</keyword>
<comment type="function">
    <text evidence="2">Removal of H(2)O(2), oxidation of toxic reductants, biosynthesis and degradation of lignin, suberization, auxin catabolism, response to environmental stresses such as wounding, pathogen attack and oxidative stress. These functions might be dependent on each isozyme/isoform in each plant tissue.</text>
</comment>
<dbReference type="AlphaFoldDB" id="A0A2P6RN98"/>
<gene>
    <name evidence="15" type="ORF">RchiOBHm_Chr2g0104851</name>
</gene>
<keyword evidence="8 11" id="KW-0408">Iron</keyword>
<feature type="binding site" evidence="10">
    <location>
        <position position="145"/>
    </location>
    <ligand>
        <name>substrate</name>
    </ligand>
</feature>
<evidence type="ECO:0000256" key="13">
    <source>
        <dbReference type="RuleBase" id="RU362060"/>
    </source>
</evidence>
<evidence type="ECO:0000256" key="8">
    <source>
        <dbReference type="ARBA" id="ARBA00023004"/>
    </source>
</evidence>
<dbReference type="EMBL" id="PDCK01000040">
    <property type="protein sequence ID" value="PRQ47909.1"/>
    <property type="molecule type" value="Genomic_DNA"/>
</dbReference>
<feature type="binding site" evidence="11">
    <location>
        <position position="179"/>
    </location>
    <ligand>
        <name>Ca(2+)</name>
        <dbReference type="ChEBI" id="CHEBI:29108"/>
        <label>2</label>
    </ligand>
</feature>
<keyword evidence="9 12" id="KW-1015">Disulfide bond</keyword>
<dbReference type="GO" id="GO:0140825">
    <property type="term" value="F:lactoperoxidase activity"/>
    <property type="evidence" value="ECO:0007669"/>
    <property type="project" value="UniProtKB-EC"/>
</dbReference>
<evidence type="ECO:0000256" key="4">
    <source>
        <dbReference type="ARBA" id="ARBA00022559"/>
    </source>
</evidence>
<evidence type="ECO:0000313" key="15">
    <source>
        <dbReference type="EMBL" id="PRQ47909.1"/>
    </source>
</evidence>
<evidence type="ECO:0000256" key="6">
    <source>
        <dbReference type="ARBA" id="ARBA00022723"/>
    </source>
</evidence>
<keyword evidence="13" id="KW-0964">Secreted</keyword>
<evidence type="ECO:0000256" key="2">
    <source>
        <dbReference type="ARBA" id="ARBA00002322"/>
    </source>
</evidence>
<proteinExistence type="inferred from homology"/>
<keyword evidence="7 13" id="KW-0560">Oxidoreductase</keyword>
<feature type="binding site" evidence="11">
    <location>
        <position position="239"/>
    </location>
    <ligand>
        <name>Ca(2+)</name>
        <dbReference type="ChEBI" id="CHEBI:29108"/>
        <label>2</label>
    </ligand>
</feature>
<dbReference type="EC" id="1.11.1.7" evidence="3 13"/>
<dbReference type="SMR" id="A0A2P6RN98"/>
<feature type="binding site" evidence="11">
    <location>
        <position position="70"/>
    </location>
    <ligand>
        <name>Ca(2+)</name>
        <dbReference type="ChEBI" id="CHEBI:29108"/>
        <label>1</label>
    </ligand>
</feature>
<dbReference type="PANTHER" id="PTHR31388:SF180">
    <property type="entry name" value="PEROXIDASE"/>
    <property type="match status" value="1"/>
</dbReference>
<comment type="cofactor">
    <cofactor evidence="11 13">
        <name>heme b</name>
        <dbReference type="ChEBI" id="CHEBI:60344"/>
    </cofactor>
    <text evidence="11 13">Binds 1 heme b (iron(II)-protoporphyrin IX) group per subunit.</text>
</comment>
<dbReference type="CDD" id="cd00693">
    <property type="entry name" value="secretory_peroxidase"/>
    <property type="match status" value="1"/>
</dbReference>
<comment type="caution">
    <text evidence="15">The sequence shown here is derived from an EMBL/GenBank/DDBJ whole genome shotgun (WGS) entry which is preliminary data.</text>
</comment>
<evidence type="ECO:0000256" key="7">
    <source>
        <dbReference type="ARBA" id="ARBA00023002"/>
    </source>
</evidence>
<dbReference type="FunFam" id="1.10.420.10:FF:000001">
    <property type="entry name" value="Peroxidase"/>
    <property type="match status" value="1"/>
</dbReference>
<evidence type="ECO:0000313" key="16">
    <source>
        <dbReference type="Proteomes" id="UP000238479"/>
    </source>
</evidence>
<keyword evidence="6 11" id="KW-0479">Metal-binding</keyword>
<feature type="binding site" evidence="11">
    <location>
        <position position="54"/>
    </location>
    <ligand>
        <name>Ca(2+)</name>
        <dbReference type="ChEBI" id="CHEBI:29108"/>
        <label>1</label>
    </ligand>
</feature>
<sequence length="311" mass="34302">MIRNFVHFQQMEYITHKLFYVVLLCLLFLSPPFVSSQLNYKFYDSSCLNLSKIGCDASILLDDTSTLKGEKNALPNKDSVRGYEVIDKIKLALEEACPCTVSCTDILTLAATSAVYFSGGPYWPVALGRRDCTTASEDAANDDLPSPFEPLENMINITAKFAAKGLDLRDVVVLSVAHTIGFAQCFTFKTRLFNFSDSGKPDPLLDTSLLTKLQNVCPNQADSDTKLAPLDPVTSNRFDNVHFKRLVNKSGPLQSDEVLMGDSTTASMVISYSRFPNLFNKDFGASMVKMANIGVLTGQNGQIRKNCRVVN</sequence>
<dbReference type="STRING" id="74649.A0A2P6RN98"/>
<comment type="catalytic activity">
    <reaction evidence="1 13">
        <text>2 a phenolic donor + H2O2 = 2 a phenolic radical donor + 2 H2O</text>
        <dbReference type="Rhea" id="RHEA:56136"/>
        <dbReference type="ChEBI" id="CHEBI:15377"/>
        <dbReference type="ChEBI" id="CHEBI:16240"/>
        <dbReference type="ChEBI" id="CHEBI:139520"/>
        <dbReference type="ChEBI" id="CHEBI:139521"/>
        <dbReference type="EC" id="1.11.1.7"/>
    </reaction>
</comment>
<evidence type="ECO:0000259" key="14">
    <source>
        <dbReference type="PROSITE" id="PS50873"/>
    </source>
</evidence>
<dbReference type="GO" id="GO:0042744">
    <property type="term" value="P:hydrogen peroxide catabolic process"/>
    <property type="evidence" value="ECO:0007669"/>
    <property type="project" value="UniProtKB-KW"/>
</dbReference>
<dbReference type="GO" id="GO:0006979">
    <property type="term" value="P:response to oxidative stress"/>
    <property type="evidence" value="ECO:0007669"/>
    <property type="project" value="UniProtKB-UniRule"/>
</dbReference>
<dbReference type="PANTHER" id="PTHR31388">
    <property type="entry name" value="PEROXIDASE 72-RELATED"/>
    <property type="match status" value="1"/>
</dbReference>
<accession>A0A2P6RN98</accession>
<evidence type="ECO:0000256" key="10">
    <source>
        <dbReference type="PIRSR" id="PIRSR600823-2"/>
    </source>
</evidence>
<dbReference type="PRINTS" id="PR00461">
    <property type="entry name" value="PLPEROXIDASE"/>
</dbReference>
<organism evidence="15 16">
    <name type="scientific">Rosa chinensis</name>
    <name type="common">China rose</name>
    <dbReference type="NCBI Taxonomy" id="74649"/>
    <lineage>
        <taxon>Eukaryota</taxon>
        <taxon>Viridiplantae</taxon>
        <taxon>Streptophyta</taxon>
        <taxon>Embryophyta</taxon>
        <taxon>Tracheophyta</taxon>
        <taxon>Spermatophyta</taxon>
        <taxon>Magnoliopsida</taxon>
        <taxon>eudicotyledons</taxon>
        <taxon>Gunneridae</taxon>
        <taxon>Pentapetalae</taxon>
        <taxon>rosids</taxon>
        <taxon>fabids</taxon>
        <taxon>Rosales</taxon>
        <taxon>Rosaceae</taxon>
        <taxon>Rosoideae</taxon>
        <taxon>Rosoideae incertae sedis</taxon>
        <taxon>Rosa</taxon>
    </lineage>
</organism>
<dbReference type="InterPro" id="IPR033905">
    <property type="entry name" value="Secretory_peroxidase"/>
</dbReference>
<dbReference type="Gene3D" id="1.10.420.10">
    <property type="entry name" value="Peroxidase, domain 2"/>
    <property type="match status" value="1"/>
</dbReference>
<feature type="binding site" evidence="11">
    <location>
        <position position="234"/>
    </location>
    <ligand>
        <name>Ca(2+)</name>
        <dbReference type="ChEBI" id="CHEBI:29108"/>
        <label>2</label>
    </ligand>
</feature>
<feature type="binding site" description="axial binding residue" evidence="11">
    <location>
        <position position="178"/>
    </location>
    <ligand>
        <name>heme b</name>
        <dbReference type="ChEBI" id="CHEBI:60344"/>
    </ligand>
    <ligandPart>
        <name>Fe</name>
        <dbReference type="ChEBI" id="CHEBI:18248"/>
    </ligandPart>
</feature>
<comment type="subcellular location">
    <subcellularLocation>
        <location evidence="13">Secreted</location>
    </subcellularLocation>
</comment>
<dbReference type="InterPro" id="IPR010255">
    <property type="entry name" value="Haem_peroxidase_sf"/>
</dbReference>
<dbReference type="InterPro" id="IPR000823">
    <property type="entry name" value="Peroxidase_pln"/>
</dbReference>
<evidence type="ECO:0000256" key="11">
    <source>
        <dbReference type="PIRSR" id="PIRSR600823-3"/>
    </source>
</evidence>
<feature type="binding site" evidence="11">
    <location>
        <position position="58"/>
    </location>
    <ligand>
        <name>Ca(2+)</name>
        <dbReference type="ChEBI" id="CHEBI:29108"/>
        <label>1</label>
    </ligand>
</feature>
<dbReference type="Pfam" id="PF00141">
    <property type="entry name" value="peroxidase"/>
    <property type="match status" value="1"/>
</dbReference>
<protein>
    <recommendedName>
        <fullName evidence="3 13">Peroxidase</fullName>
        <ecNumber evidence="3 13">1.11.1.7</ecNumber>
    </recommendedName>
</protein>
<keyword evidence="13" id="KW-0376">Hydrogen peroxide</keyword>
<keyword evidence="4 13" id="KW-0575">Peroxidase</keyword>
<feature type="disulfide bond" evidence="12">
    <location>
        <begin position="185"/>
        <end position="217"/>
    </location>
</feature>
<dbReference type="Gramene" id="PRQ47909">
    <property type="protein sequence ID" value="PRQ47909"/>
    <property type="gene ID" value="RchiOBHm_Chr2g0104851"/>
</dbReference>
<keyword evidence="16" id="KW-1185">Reference proteome</keyword>
<dbReference type="PRINTS" id="PR00458">
    <property type="entry name" value="PEROXIDASE"/>
</dbReference>
<name>A0A2P6RN98_ROSCH</name>
<dbReference type="OMA" id="MEYITHK"/>
<comment type="similarity">
    <text evidence="13">Belongs to the peroxidase family. Classical plant (class III) peroxidase subfamily.</text>
</comment>
<reference evidence="15 16" key="1">
    <citation type="journal article" date="2018" name="Nat. Genet.">
        <title>The Rosa genome provides new insights in the design of modern roses.</title>
        <authorList>
            <person name="Bendahmane M."/>
        </authorList>
    </citation>
    <scope>NUCLEOTIDE SEQUENCE [LARGE SCALE GENOMIC DNA]</scope>
    <source>
        <strain evidence="16">cv. Old Blush</strain>
    </source>
</reference>
<keyword evidence="5 13" id="KW-0349">Heme</keyword>
<feature type="domain" description="Plant heme peroxidase family profile" evidence="14">
    <location>
        <begin position="54"/>
        <end position="311"/>
    </location>
</feature>
<dbReference type="InterPro" id="IPR002016">
    <property type="entry name" value="Haem_peroxidase"/>
</dbReference>
<evidence type="ECO:0000256" key="3">
    <source>
        <dbReference type="ARBA" id="ARBA00012313"/>
    </source>
</evidence>
<evidence type="ECO:0000256" key="5">
    <source>
        <dbReference type="ARBA" id="ARBA00022617"/>
    </source>
</evidence>
<evidence type="ECO:0000256" key="9">
    <source>
        <dbReference type="ARBA" id="ARBA00023157"/>
    </source>
</evidence>
<feature type="binding site" evidence="11">
    <location>
        <position position="56"/>
    </location>
    <ligand>
        <name>Ca(2+)</name>
        <dbReference type="ChEBI" id="CHEBI:29108"/>
        <label>1</label>
    </ligand>
</feature>
<feature type="disulfide bond" evidence="12">
    <location>
        <begin position="103"/>
        <end position="307"/>
    </location>
</feature>
<dbReference type="Gene3D" id="1.10.520.10">
    <property type="match status" value="1"/>
</dbReference>
<dbReference type="SUPFAM" id="SSF48113">
    <property type="entry name" value="Heme-dependent peroxidases"/>
    <property type="match status" value="1"/>
</dbReference>
<evidence type="ECO:0000256" key="12">
    <source>
        <dbReference type="PIRSR" id="PIRSR600823-5"/>
    </source>
</evidence>